<organism evidence="1 2">
    <name type="scientific">Cucurbita argyrosperma subsp. sororia</name>
    <dbReference type="NCBI Taxonomy" id="37648"/>
    <lineage>
        <taxon>Eukaryota</taxon>
        <taxon>Viridiplantae</taxon>
        <taxon>Streptophyta</taxon>
        <taxon>Embryophyta</taxon>
        <taxon>Tracheophyta</taxon>
        <taxon>Spermatophyta</taxon>
        <taxon>Magnoliopsida</taxon>
        <taxon>eudicotyledons</taxon>
        <taxon>Gunneridae</taxon>
        <taxon>Pentapetalae</taxon>
        <taxon>rosids</taxon>
        <taxon>fabids</taxon>
        <taxon>Cucurbitales</taxon>
        <taxon>Cucurbitaceae</taxon>
        <taxon>Cucurbiteae</taxon>
        <taxon>Cucurbita</taxon>
    </lineage>
</organism>
<dbReference type="AlphaFoldDB" id="A0AAV6NVV7"/>
<dbReference type="Proteomes" id="UP000685013">
    <property type="component" value="Chromosome 3"/>
</dbReference>
<protein>
    <submittedName>
        <fullName evidence="1">Uncharacterized protein</fullName>
    </submittedName>
</protein>
<comment type="caution">
    <text evidence="1">The sequence shown here is derived from an EMBL/GenBank/DDBJ whole genome shotgun (WGS) entry which is preliminary data.</text>
</comment>
<evidence type="ECO:0000313" key="2">
    <source>
        <dbReference type="Proteomes" id="UP000685013"/>
    </source>
</evidence>
<keyword evidence="2" id="KW-1185">Reference proteome</keyword>
<gene>
    <name evidence="1" type="ORF">SDJN03_04462</name>
</gene>
<name>A0AAV6NVV7_9ROSI</name>
<proteinExistence type="predicted"/>
<accession>A0AAV6NVV7</accession>
<sequence>MESCPPGAMLLAIHPSKKIGHSSARAAYIAAVWTAGPLNDDADQDRPWPRFWNRNSQDWKNETPPQMWWMLRRFNIDLLREN</sequence>
<dbReference type="EMBL" id="JAGKQH010000003">
    <property type="protein sequence ID" value="KAG6603853.1"/>
    <property type="molecule type" value="Genomic_DNA"/>
</dbReference>
<evidence type="ECO:0000313" key="1">
    <source>
        <dbReference type="EMBL" id="KAG6603853.1"/>
    </source>
</evidence>
<feature type="non-terminal residue" evidence="1">
    <location>
        <position position="1"/>
    </location>
</feature>
<reference evidence="1 2" key="1">
    <citation type="journal article" date="2021" name="Hortic Res">
        <title>The domestication of Cucurbita argyrosperma as revealed by the genome of its wild relative.</title>
        <authorList>
            <person name="Barrera-Redondo J."/>
            <person name="Sanchez-de la Vega G."/>
            <person name="Aguirre-Liguori J.A."/>
            <person name="Castellanos-Morales G."/>
            <person name="Gutierrez-Guerrero Y.T."/>
            <person name="Aguirre-Dugua X."/>
            <person name="Aguirre-Planter E."/>
            <person name="Tenaillon M.I."/>
            <person name="Lira-Saade R."/>
            <person name="Eguiarte L.E."/>
        </authorList>
    </citation>
    <scope>NUCLEOTIDE SEQUENCE [LARGE SCALE GENOMIC DNA]</scope>
    <source>
        <strain evidence="1">JBR-2021</strain>
    </source>
</reference>